<proteinExistence type="predicted"/>
<evidence type="ECO:0008006" key="2">
    <source>
        <dbReference type="Google" id="ProtNLM"/>
    </source>
</evidence>
<name>A0ABM8HG97_9MICO</name>
<gene>
    <name evidence="1" type="ORF">GCM10025872_37260</name>
</gene>
<evidence type="ECO:0000313" key="1">
    <source>
        <dbReference type="EMBL" id="BDZ60069.1"/>
    </source>
</evidence>
<reference evidence="1" key="2">
    <citation type="submission" date="2023-02" db="EMBL/GenBank/DDBJ databases">
        <authorList>
            <person name="Sun Q."/>
            <person name="Mori K."/>
        </authorList>
    </citation>
    <scope>NUCLEOTIDE SEQUENCE</scope>
    <source>
        <strain evidence="1">NBRC 110608</strain>
    </source>
</reference>
<accession>A0ABM8HG97</accession>
<dbReference type="Gene3D" id="3.40.50.2000">
    <property type="entry name" value="Glycogen Phosphorylase B"/>
    <property type="match status" value="3"/>
</dbReference>
<sequence length="109" mass="11363">MVSVLLAACPFTGHVDPTVRLARALVDAGHDVRVDKADIAARVRWSGTGVTTATLTPNRRWIDNAVGKALYDNGVRATAARVGDELKAAPGAAGAVRVVEMVAAAQYLP</sequence>
<organism evidence="1">
    <name type="scientific">Barrientosiimonas endolithica</name>
    <dbReference type="NCBI Taxonomy" id="1535208"/>
    <lineage>
        <taxon>Bacteria</taxon>
        <taxon>Bacillati</taxon>
        <taxon>Actinomycetota</taxon>
        <taxon>Actinomycetes</taxon>
        <taxon>Micrococcales</taxon>
        <taxon>Dermacoccaceae</taxon>
        <taxon>Barrientosiimonas</taxon>
    </lineage>
</organism>
<dbReference type="SUPFAM" id="SSF53756">
    <property type="entry name" value="UDP-Glycosyltransferase/glycogen phosphorylase"/>
    <property type="match status" value="2"/>
</dbReference>
<dbReference type="RefSeq" id="WP_289231848.1">
    <property type="nucleotide sequence ID" value="NZ_AP027735.1"/>
</dbReference>
<protein>
    <recommendedName>
        <fullName evidence="2">Glycosyltransferase</fullName>
    </recommendedName>
</protein>
<dbReference type="EMBL" id="AP027735">
    <property type="protein sequence ID" value="BDZ60069.1"/>
    <property type="molecule type" value="Genomic_DNA"/>
</dbReference>
<reference evidence="1" key="1">
    <citation type="journal article" date="2014" name="Int. J. Syst. Evol. Microbiol.">
        <title>Complete genome of a new Firmicutes species belonging to the dominant human colonic microbiota ('Ruminococcus bicirculans') reveals two chromosomes and a selective capacity to utilize plant glucans.</title>
        <authorList>
            <consortium name="NISC Comparative Sequencing Program"/>
            <person name="Wegmann U."/>
            <person name="Louis P."/>
            <person name="Goesmann A."/>
            <person name="Henrissat B."/>
            <person name="Duncan S.H."/>
            <person name="Flint H.J."/>
        </authorList>
    </citation>
    <scope>NUCLEOTIDE SEQUENCE</scope>
    <source>
        <strain evidence="1">NBRC 110608</strain>
    </source>
</reference>